<reference evidence="2 3" key="1">
    <citation type="journal article" date="2021" name="BMC Biol.">
        <title>Horizontally acquired antibacterial genes associated with adaptive radiation of ladybird beetles.</title>
        <authorList>
            <person name="Li H.S."/>
            <person name="Tang X.F."/>
            <person name="Huang Y.H."/>
            <person name="Xu Z.Y."/>
            <person name="Chen M.L."/>
            <person name="Du X.Y."/>
            <person name="Qiu B.Y."/>
            <person name="Chen P.T."/>
            <person name="Zhang W."/>
            <person name="Slipinski A."/>
            <person name="Escalona H.E."/>
            <person name="Waterhouse R.M."/>
            <person name="Zwick A."/>
            <person name="Pang H."/>
        </authorList>
    </citation>
    <scope>NUCLEOTIDE SEQUENCE [LARGE SCALE GENOMIC DNA]</scope>
    <source>
        <strain evidence="2">SYSU2018</strain>
    </source>
</reference>
<accession>A0ABD2NRE0</accession>
<keyword evidence="1" id="KW-1133">Transmembrane helix</keyword>
<name>A0ABD2NRE0_9CUCU</name>
<protein>
    <recommendedName>
        <fullName evidence="4">Osteopetrosis-associated transmembrane protein 1</fullName>
    </recommendedName>
</protein>
<proteinExistence type="predicted"/>
<dbReference type="PANTHER" id="PTHR15644:SF2">
    <property type="entry name" value="OSTEOPETROSIS-ASSOCIATED TRANSMEMBRANE PROTEIN 1"/>
    <property type="match status" value="1"/>
</dbReference>
<organism evidence="2 3">
    <name type="scientific">Cryptolaemus montrouzieri</name>
    <dbReference type="NCBI Taxonomy" id="559131"/>
    <lineage>
        <taxon>Eukaryota</taxon>
        <taxon>Metazoa</taxon>
        <taxon>Ecdysozoa</taxon>
        <taxon>Arthropoda</taxon>
        <taxon>Hexapoda</taxon>
        <taxon>Insecta</taxon>
        <taxon>Pterygota</taxon>
        <taxon>Neoptera</taxon>
        <taxon>Endopterygota</taxon>
        <taxon>Coleoptera</taxon>
        <taxon>Polyphaga</taxon>
        <taxon>Cucujiformia</taxon>
        <taxon>Coccinelloidea</taxon>
        <taxon>Coccinellidae</taxon>
        <taxon>Scymninae</taxon>
        <taxon>Scymnini</taxon>
        <taxon>Cryptolaemus</taxon>
    </lineage>
</organism>
<dbReference type="PANTHER" id="PTHR15644">
    <property type="entry name" value="OSTEOPETROSIS ASSOCIATED TRANSMEMBRANE PROTEIN 1"/>
    <property type="match status" value="1"/>
</dbReference>
<evidence type="ECO:0000313" key="2">
    <source>
        <dbReference type="EMBL" id="KAL3281235.1"/>
    </source>
</evidence>
<evidence type="ECO:0000313" key="3">
    <source>
        <dbReference type="Proteomes" id="UP001516400"/>
    </source>
</evidence>
<gene>
    <name evidence="2" type="ORF">HHI36_004449</name>
</gene>
<sequence length="169" mass="19622">MYKNSYDLWNRAKCNDCFQFKNSILTPNASKETIQFDVYYMDLLKCVNYTNGSIPEKLCSVCLDDYTTLNNYYASISNENEKIGVCMDIVDMMNTTRRFWSTTCCKYRKHDEYIFLGTTVGIFVLTAVFYFLTICFGEKKVPAILQQSRLAESLNHVNRVPETESESES</sequence>
<dbReference type="Pfam" id="PF09777">
    <property type="entry name" value="OSTMP1"/>
    <property type="match status" value="1"/>
</dbReference>
<comment type="caution">
    <text evidence="2">The sequence shown here is derived from an EMBL/GenBank/DDBJ whole genome shotgun (WGS) entry which is preliminary data.</text>
</comment>
<evidence type="ECO:0000256" key="1">
    <source>
        <dbReference type="SAM" id="Phobius"/>
    </source>
</evidence>
<feature type="transmembrane region" description="Helical" evidence="1">
    <location>
        <begin position="113"/>
        <end position="132"/>
    </location>
</feature>
<dbReference type="EMBL" id="JABFTP020000144">
    <property type="protein sequence ID" value="KAL3281235.1"/>
    <property type="molecule type" value="Genomic_DNA"/>
</dbReference>
<dbReference type="AlphaFoldDB" id="A0ABD2NRE0"/>
<dbReference type="InterPro" id="IPR019172">
    <property type="entry name" value="Osteopetrosis-assoc_TM_1"/>
</dbReference>
<dbReference type="Proteomes" id="UP001516400">
    <property type="component" value="Unassembled WGS sequence"/>
</dbReference>
<keyword evidence="1" id="KW-0812">Transmembrane</keyword>
<keyword evidence="3" id="KW-1185">Reference proteome</keyword>
<keyword evidence="1" id="KW-0472">Membrane</keyword>
<evidence type="ECO:0008006" key="4">
    <source>
        <dbReference type="Google" id="ProtNLM"/>
    </source>
</evidence>